<protein>
    <submittedName>
        <fullName evidence="1">Uncharacterized protein</fullName>
    </submittedName>
</protein>
<dbReference type="Proteomes" id="UP000717996">
    <property type="component" value="Unassembled WGS sequence"/>
</dbReference>
<proteinExistence type="predicted"/>
<comment type="caution">
    <text evidence="1">The sequence shown here is derived from an EMBL/GenBank/DDBJ whole genome shotgun (WGS) entry which is preliminary data.</text>
</comment>
<dbReference type="EMBL" id="JAANIT010004364">
    <property type="protein sequence ID" value="KAG1532716.1"/>
    <property type="molecule type" value="Genomic_DNA"/>
</dbReference>
<organism evidence="1 2">
    <name type="scientific">Rhizopus oryzae</name>
    <name type="common">Mucormycosis agent</name>
    <name type="synonym">Rhizopus arrhizus var. delemar</name>
    <dbReference type="NCBI Taxonomy" id="64495"/>
    <lineage>
        <taxon>Eukaryota</taxon>
        <taxon>Fungi</taxon>
        <taxon>Fungi incertae sedis</taxon>
        <taxon>Mucoromycota</taxon>
        <taxon>Mucoromycotina</taxon>
        <taxon>Mucoromycetes</taxon>
        <taxon>Mucorales</taxon>
        <taxon>Mucorineae</taxon>
        <taxon>Rhizopodaceae</taxon>
        <taxon>Rhizopus</taxon>
    </lineage>
</organism>
<sequence>MQNKTNLKSLHPYSLEYHNVIRVGRGISWRPNLDEGVYYYHLKAKQDTTCNLSSSTINHLDSVIDSMKDVSDDDEELVFNFLENIFRAYYNICPYKQNLEQGKATFSDLLIFPFLKEAAKVIVEEDGSSEADFKVG</sequence>
<gene>
    <name evidence="1" type="ORF">G6F51_012978</name>
</gene>
<name>A0A9P6XUI8_RHIOR</name>
<reference evidence="1" key="1">
    <citation type="journal article" date="2020" name="Microb. Genom.">
        <title>Genetic diversity of clinical and environmental Mucorales isolates obtained from an investigation of mucormycosis cases among solid organ transplant recipients.</title>
        <authorList>
            <person name="Nguyen M.H."/>
            <person name="Kaul D."/>
            <person name="Muto C."/>
            <person name="Cheng S.J."/>
            <person name="Richter R.A."/>
            <person name="Bruno V.M."/>
            <person name="Liu G."/>
            <person name="Beyhan S."/>
            <person name="Sundermann A.J."/>
            <person name="Mounaud S."/>
            <person name="Pasculle A.W."/>
            <person name="Nierman W.C."/>
            <person name="Driscoll E."/>
            <person name="Cumbie R."/>
            <person name="Clancy C.J."/>
            <person name="Dupont C.L."/>
        </authorList>
    </citation>
    <scope>NUCLEOTIDE SEQUENCE</scope>
    <source>
        <strain evidence="1">GL16</strain>
    </source>
</reference>
<accession>A0A9P6XUI8</accession>
<evidence type="ECO:0000313" key="1">
    <source>
        <dbReference type="EMBL" id="KAG1532716.1"/>
    </source>
</evidence>
<evidence type="ECO:0000313" key="2">
    <source>
        <dbReference type="Proteomes" id="UP000717996"/>
    </source>
</evidence>
<dbReference type="AlphaFoldDB" id="A0A9P6XUI8"/>